<dbReference type="InterPro" id="IPR015947">
    <property type="entry name" value="PUA-like_sf"/>
</dbReference>
<reference evidence="1 2" key="1">
    <citation type="submission" date="2016-10" db="EMBL/GenBank/DDBJ databases">
        <authorList>
            <person name="de Groot N.N."/>
        </authorList>
    </citation>
    <scope>NUCLEOTIDE SEQUENCE [LARGE SCALE GENOMIC DNA]</scope>
    <source>
        <strain evidence="1 2">CGMCC 1.10434</strain>
    </source>
</reference>
<keyword evidence="2" id="KW-1185">Reference proteome</keyword>
<dbReference type="Gene3D" id="2.40.240.20">
    <property type="entry name" value="Hypothetical PUA domain-like, domain 1"/>
    <property type="match status" value="1"/>
</dbReference>
<gene>
    <name evidence="1" type="ORF">SAMN04488134_101106</name>
</gene>
<dbReference type="STRING" id="872970.SAMN04488134_101106"/>
<dbReference type="InterPro" id="IPR019699">
    <property type="entry name" value="DUF2584"/>
</dbReference>
<dbReference type="OrthoDB" id="2361576at2"/>
<dbReference type="Pfam" id="PF10763">
    <property type="entry name" value="DUF2584"/>
    <property type="match status" value="1"/>
</dbReference>
<organism evidence="1 2">
    <name type="scientific">Amphibacillus marinus</name>
    <dbReference type="NCBI Taxonomy" id="872970"/>
    <lineage>
        <taxon>Bacteria</taxon>
        <taxon>Bacillati</taxon>
        <taxon>Bacillota</taxon>
        <taxon>Bacilli</taxon>
        <taxon>Bacillales</taxon>
        <taxon>Bacillaceae</taxon>
        <taxon>Amphibacillus</taxon>
    </lineage>
</organism>
<protein>
    <recommendedName>
        <fullName evidence="3">DUF2584 domain-containing protein</fullName>
    </recommendedName>
</protein>
<dbReference type="EMBL" id="FODJ01000001">
    <property type="protein sequence ID" value="SEN44892.1"/>
    <property type="molecule type" value="Genomic_DNA"/>
</dbReference>
<proteinExistence type="predicted"/>
<evidence type="ECO:0008006" key="3">
    <source>
        <dbReference type="Google" id="ProtNLM"/>
    </source>
</evidence>
<dbReference type="RefSeq" id="WP_091493533.1">
    <property type="nucleotide sequence ID" value="NZ_FODJ01000001.1"/>
</dbReference>
<dbReference type="AlphaFoldDB" id="A0A1H8GLK6"/>
<accession>A0A1H8GLK6</accession>
<dbReference type="SUPFAM" id="SSF88697">
    <property type="entry name" value="PUA domain-like"/>
    <property type="match status" value="1"/>
</dbReference>
<evidence type="ECO:0000313" key="1">
    <source>
        <dbReference type="EMBL" id="SEN44892.1"/>
    </source>
</evidence>
<sequence>MTTPLTLEWTLVTEGLEQRVENRENCFTLTLDGYRLYPIQEQIEITRHKSSDQIGFGKIVELTWRDNQTICMYQLISLYSVN</sequence>
<dbReference type="Proteomes" id="UP000199300">
    <property type="component" value="Unassembled WGS sequence"/>
</dbReference>
<name>A0A1H8GLK6_9BACI</name>
<evidence type="ECO:0000313" key="2">
    <source>
        <dbReference type="Proteomes" id="UP000199300"/>
    </source>
</evidence>